<evidence type="ECO:0000313" key="2">
    <source>
        <dbReference type="EMBL" id="THU78118.1"/>
    </source>
</evidence>
<dbReference type="AlphaFoldDB" id="A0A4S8KRX1"/>
<keyword evidence="3" id="KW-1185">Reference proteome</keyword>
<dbReference type="Proteomes" id="UP000297245">
    <property type="component" value="Unassembled WGS sequence"/>
</dbReference>
<reference evidence="2 3" key="1">
    <citation type="journal article" date="2019" name="Nat. Ecol. Evol.">
        <title>Megaphylogeny resolves global patterns of mushroom evolution.</title>
        <authorList>
            <person name="Varga T."/>
            <person name="Krizsan K."/>
            <person name="Foldi C."/>
            <person name="Dima B."/>
            <person name="Sanchez-Garcia M."/>
            <person name="Sanchez-Ramirez S."/>
            <person name="Szollosi G.J."/>
            <person name="Szarkandi J.G."/>
            <person name="Papp V."/>
            <person name="Albert L."/>
            <person name="Andreopoulos W."/>
            <person name="Angelini C."/>
            <person name="Antonin V."/>
            <person name="Barry K.W."/>
            <person name="Bougher N.L."/>
            <person name="Buchanan P."/>
            <person name="Buyck B."/>
            <person name="Bense V."/>
            <person name="Catcheside P."/>
            <person name="Chovatia M."/>
            <person name="Cooper J."/>
            <person name="Damon W."/>
            <person name="Desjardin D."/>
            <person name="Finy P."/>
            <person name="Geml J."/>
            <person name="Haridas S."/>
            <person name="Hughes K."/>
            <person name="Justo A."/>
            <person name="Karasinski D."/>
            <person name="Kautmanova I."/>
            <person name="Kiss B."/>
            <person name="Kocsube S."/>
            <person name="Kotiranta H."/>
            <person name="LaButti K.M."/>
            <person name="Lechner B.E."/>
            <person name="Liimatainen K."/>
            <person name="Lipzen A."/>
            <person name="Lukacs Z."/>
            <person name="Mihaltcheva S."/>
            <person name="Morgado L.N."/>
            <person name="Niskanen T."/>
            <person name="Noordeloos M.E."/>
            <person name="Ohm R.A."/>
            <person name="Ortiz-Santana B."/>
            <person name="Ovrebo C."/>
            <person name="Racz N."/>
            <person name="Riley R."/>
            <person name="Savchenko A."/>
            <person name="Shiryaev A."/>
            <person name="Soop K."/>
            <person name="Spirin V."/>
            <person name="Szebenyi C."/>
            <person name="Tomsovsky M."/>
            <person name="Tulloss R.E."/>
            <person name="Uehling J."/>
            <person name="Grigoriev I.V."/>
            <person name="Vagvolgyi C."/>
            <person name="Papp T."/>
            <person name="Martin F.M."/>
            <person name="Miettinen O."/>
            <person name="Hibbett D.S."/>
            <person name="Nagy L.G."/>
        </authorList>
    </citation>
    <scope>NUCLEOTIDE SEQUENCE [LARGE SCALE GENOMIC DNA]</scope>
    <source>
        <strain evidence="2 3">CBS 962.96</strain>
    </source>
</reference>
<evidence type="ECO:0000313" key="3">
    <source>
        <dbReference type="Proteomes" id="UP000297245"/>
    </source>
</evidence>
<feature type="chain" id="PRO_5020794262" evidence="1">
    <location>
        <begin position="20"/>
        <end position="136"/>
    </location>
</feature>
<name>A0A4S8KRX1_DENBC</name>
<dbReference type="EMBL" id="ML180258">
    <property type="protein sequence ID" value="THU78118.1"/>
    <property type="molecule type" value="Genomic_DNA"/>
</dbReference>
<evidence type="ECO:0000256" key="1">
    <source>
        <dbReference type="SAM" id="SignalP"/>
    </source>
</evidence>
<gene>
    <name evidence="2" type="ORF">K435DRAFT_66943</name>
</gene>
<feature type="signal peptide" evidence="1">
    <location>
        <begin position="1"/>
        <end position="19"/>
    </location>
</feature>
<organism evidence="2 3">
    <name type="scientific">Dendrothele bispora (strain CBS 962.96)</name>
    <dbReference type="NCBI Taxonomy" id="1314807"/>
    <lineage>
        <taxon>Eukaryota</taxon>
        <taxon>Fungi</taxon>
        <taxon>Dikarya</taxon>
        <taxon>Basidiomycota</taxon>
        <taxon>Agaricomycotina</taxon>
        <taxon>Agaricomycetes</taxon>
        <taxon>Agaricomycetidae</taxon>
        <taxon>Agaricales</taxon>
        <taxon>Agaricales incertae sedis</taxon>
        <taxon>Dendrothele</taxon>
    </lineage>
</organism>
<accession>A0A4S8KRX1</accession>
<sequence>MRFSNFAATLASAVSIVAATPLALQARQEAARFGLVFVTPRDFVGGDDITIVYNASTAIHHPEFVDFYIQGTFTDTSNRTPFFLIQRNDFAADQQILTLNEHVPEALNNLGAGSWVLTAFVTFEQDGLTEVGGISA</sequence>
<proteinExistence type="predicted"/>
<protein>
    <submittedName>
        <fullName evidence="2">Uncharacterized protein</fullName>
    </submittedName>
</protein>
<keyword evidence="1" id="KW-0732">Signal</keyword>
<dbReference type="OrthoDB" id="3043660at2759"/>